<organism evidence="6">
    <name type="scientific">Haemonchus placei</name>
    <name type="common">Barber's pole worm</name>
    <dbReference type="NCBI Taxonomy" id="6290"/>
    <lineage>
        <taxon>Eukaryota</taxon>
        <taxon>Metazoa</taxon>
        <taxon>Ecdysozoa</taxon>
        <taxon>Nematoda</taxon>
        <taxon>Chromadorea</taxon>
        <taxon>Rhabditida</taxon>
        <taxon>Rhabditina</taxon>
        <taxon>Rhabditomorpha</taxon>
        <taxon>Strongyloidea</taxon>
        <taxon>Trichostrongylidae</taxon>
        <taxon>Haemonchus</taxon>
    </lineage>
</organism>
<dbReference type="GO" id="GO:0003676">
    <property type="term" value="F:nucleic acid binding"/>
    <property type="evidence" value="ECO:0007669"/>
    <property type="project" value="InterPro"/>
</dbReference>
<dbReference type="InterPro" id="IPR038717">
    <property type="entry name" value="Tc1-like_DDE_dom"/>
</dbReference>
<dbReference type="InterPro" id="IPR047655">
    <property type="entry name" value="Transpos_IS630-like"/>
</dbReference>
<dbReference type="OrthoDB" id="2266637at2759"/>
<evidence type="ECO:0000313" key="4">
    <source>
        <dbReference type="EMBL" id="VDO14808.1"/>
    </source>
</evidence>
<feature type="chain" id="PRO_5043123298" evidence="2">
    <location>
        <begin position="16"/>
        <end position="363"/>
    </location>
</feature>
<gene>
    <name evidence="4" type="ORF">HPLM_LOCUS2450</name>
</gene>
<evidence type="ECO:0000313" key="5">
    <source>
        <dbReference type="Proteomes" id="UP000268014"/>
    </source>
</evidence>
<dbReference type="EMBL" id="UZAF01005051">
    <property type="protein sequence ID" value="VDO14808.1"/>
    <property type="molecule type" value="Genomic_DNA"/>
</dbReference>
<keyword evidence="2" id="KW-0732">Signal</keyword>
<feature type="region of interest" description="Disordered" evidence="1">
    <location>
        <begin position="62"/>
        <end position="82"/>
    </location>
</feature>
<feature type="domain" description="Tc1-like transposase DDE" evidence="3">
    <location>
        <begin position="196"/>
        <end position="339"/>
    </location>
</feature>
<dbReference type="Proteomes" id="UP000268014">
    <property type="component" value="Unassembled WGS sequence"/>
</dbReference>
<sequence>MFKISFLLILLGGDSRYPSTNLTGYEKSNTIRTKRSPADGTRKRIPPGREALFQDEVFGHTPESRGTVRRESWREDRNGTAHREQMAQAVRERGNQGAGDASGAWTQADYGLLGRGGRPSGDRTGQAERGQGTGGMAAGQRQGSQRVDVQAFFISIGARYKRIRKRPRGKPSPQLYEYKAEKLQELERKADDGRIDLYYADESHVCTEGYVPYGWQFPGEDVHVPSQKIARLNIFGMTTRDNRYEGFTSRSGITADKLADFLDRLSLKPRERNTVIVLDNASIHRSKTMKEMRPVWESRGLFLFYLPPYSPHLNIAETLWRILKGKWIRPQDYQSTDSLFYATDRALASVGKSLFINYSHYAA</sequence>
<protein>
    <submittedName>
        <fullName evidence="6">DDE_3 domain-containing protein</fullName>
    </submittedName>
</protein>
<dbReference type="InterPro" id="IPR036397">
    <property type="entry name" value="RNaseH_sf"/>
</dbReference>
<dbReference type="AlphaFoldDB" id="A0A0N4VYT2"/>
<dbReference type="WBParaSite" id="HPLM_0000245301-mRNA-1">
    <property type="protein sequence ID" value="HPLM_0000245301-mRNA-1"/>
    <property type="gene ID" value="HPLM_0000245301"/>
</dbReference>
<dbReference type="STRING" id="6290.A0A0N4VYT2"/>
<evidence type="ECO:0000259" key="3">
    <source>
        <dbReference type="Pfam" id="PF13358"/>
    </source>
</evidence>
<feature type="region of interest" description="Disordered" evidence="1">
    <location>
        <begin position="115"/>
        <end position="143"/>
    </location>
</feature>
<accession>A0A0N4VYT2</accession>
<dbReference type="NCBIfam" id="NF033545">
    <property type="entry name" value="transpos_IS630"/>
    <property type="match status" value="1"/>
</dbReference>
<dbReference type="Gene3D" id="3.30.420.10">
    <property type="entry name" value="Ribonuclease H-like superfamily/Ribonuclease H"/>
    <property type="match status" value="1"/>
</dbReference>
<reference evidence="4 5" key="2">
    <citation type="submission" date="2018-11" db="EMBL/GenBank/DDBJ databases">
        <authorList>
            <consortium name="Pathogen Informatics"/>
        </authorList>
    </citation>
    <scope>NUCLEOTIDE SEQUENCE [LARGE SCALE GENOMIC DNA]</scope>
    <source>
        <strain evidence="4 5">MHpl1</strain>
    </source>
</reference>
<evidence type="ECO:0000256" key="1">
    <source>
        <dbReference type="SAM" id="MobiDB-lite"/>
    </source>
</evidence>
<proteinExistence type="predicted"/>
<name>A0A0N4VYT2_HAEPC</name>
<evidence type="ECO:0000256" key="2">
    <source>
        <dbReference type="SAM" id="SignalP"/>
    </source>
</evidence>
<dbReference type="Pfam" id="PF13358">
    <property type="entry name" value="DDE_3"/>
    <property type="match status" value="1"/>
</dbReference>
<keyword evidence="5" id="KW-1185">Reference proteome</keyword>
<feature type="signal peptide" evidence="2">
    <location>
        <begin position="1"/>
        <end position="15"/>
    </location>
</feature>
<reference evidence="6" key="1">
    <citation type="submission" date="2017-02" db="UniProtKB">
        <authorList>
            <consortium name="WormBaseParasite"/>
        </authorList>
    </citation>
    <scope>IDENTIFICATION</scope>
</reference>
<evidence type="ECO:0000313" key="6">
    <source>
        <dbReference type="WBParaSite" id="HPLM_0000245301-mRNA-1"/>
    </source>
</evidence>